<dbReference type="Gene3D" id="3.80.10.10">
    <property type="entry name" value="Ribonuclease Inhibitor"/>
    <property type="match status" value="1"/>
</dbReference>
<proteinExistence type="predicted"/>
<sequence>MEEVKINWEKEGRKIQTPYDFQTSVIAGERNFYNLWTVDILSCPNLKDITWIIWAPNLRNLFVANCHRMEEIISEGGVAAMTGDLILFEKLQNLRLFSLSELKSIHRFALSFPCLVEIRAVDCPKLRKIPLNSNSAEGRRIIIGGNQQWWNELEWEDESARDTFLPSFQPID</sequence>
<reference evidence="2 3" key="1">
    <citation type="journal article" date="2021" name="Commun. Biol.">
        <title>The genome of Shorea leprosula (Dipterocarpaceae) highlights the ecological relevance of drought in aseasonal tropical rainforests.</title>
        <authorList>
            <person name="Ng K.K.S."/>
            <person name="Kobayashi M.J."/>
            <person name="Fawcett J.A."/>
            <person name="Hatakeyama M."/>
            <person name="Paape T."/>
            <person name="Ng C.H."/>
            <person name="Ang C.C."/>
            <person name="Tnah L.H."/>
            <person name="Lee C.T."/>
            <person name="Nishiyama T."/>
            <person name="Sese J."/>
            <person name="O'Brien M.J."/>
            <person name="Copetti D."/>
            <person name="Mohd Noor M.I."/>
            <person name="Ong R.C."/>
            <person name="Putra M."/>
            <person name="Sireger I.Z."/>
            <person name="Indrioko S."/>
            <person name="Kosugi Y."/>
            <person name="Izuno A."/>
            <person name="Isagi Y."/>
            <person name="Lee S.L."/>
            <person name="Shimizu K.K."/>
        </authorList>
    </citation>
    <scope>NUCLEOTIDE SEQUENCE [LARGE SCALE GENOMIC DNA]</scope>
    <source>
        <strain evidence="2">214</strain>
    </source>
</reference>
<dbReference type="Proteomes" id="UP001054252">
    <property type="component" value="Unassembled WGS sequence"/>
</dbReference>
<dbReference type="AlphaFoldDB" id="A0AAV5KUI7"/>
<dbReference type="SUPFAM" id="SSF52058">
    <property type="entry name" value="L domain-like"/>
    <property type="match status" value="1"/>
</dbReference>
<dbReference type="InterPro" id="IPR032675">
    <property type="entry name" value="LRR_dom_sf"/>
</dbReference>
<evidence type="ECO:0000313" key="2">
    <source>
        <dbReference type="EMBL" id="GKV28199.1"/>
    </source>
</evidence>
<evidence type="ECO:0000313" key="3">
    <source>
        <dbReference type="Proteomes" id="UP001054252"/>
    </source>
</evidence>
<name>A0AAV5KUI7_9ROSI</name>
<dbReference type="PANTHER" id="PTHR33463">
    <property type="entry name" value="NB-ARC DOMAIN-CONTAINING PROTEIN-RELATED"/>
    <property type="match status" value="1"/>
</dbReference>
<gene>
    <name evidence="2" type="ORF">SLEP1_g37282</name>
</gene>
<dbReference type="PANTHER" id="PTHR33463:SF220">
    <property type="entry name" value="NB-ARC DOMAIN-CONTAINING PROTEIN"/>
    <property type="match status" value="1"/>
</dbReference>
<evidence type="ECO:0000256" key="1">
    <source>
        <dbReference type="ARBA" id="ARBA00022821"/>
    </source>
</evidence>
<keyword evidence="3" id="KW-1185">Reference proteome</keyword>
<accession>A0AAV5KUI7</accession>
<organism evidence="2 3">
    <name type="scientific">Rubroshorea leprosula</name>
    <dbReference type="NCBI Taxonomy" id="152421"/>
    <lineage>
        <taxon>Eukaryota</taxon>
        <taxon>Viridiplantae</taxon>
        <taxon>Streptophyta</taxon>
        <taxon>Embryophyta</taxon>
        <taxon>Tracheophyta</taxon>
        <taxon>Spermatophyta</taxon>
        <taxon>Magnoliopsida</taxon>
        <taxon>eudicotyledons</taxon>
        <taxon>Gunneridae</taxon>
        <taxon>Pentapetalae</taxon>
        <taxon>rosids</taxon>
        <taxon>malvids</taxon>
        <taxon>Malvales</taxon>
        <taxon>Dipterocarpaceae</taxon>
        <taxon>Rubroshorea</taxon>
    </lineage>
</organism>
<keyword evidence="1" id="KW-0611">Plant defense</keyword>
<protein>
    <submittedName>
        <fullName evidence="2">Uncharacterized protein</fullName>
    </submittedName>
</protein>
<dbReference type="EMBL" id="BPVZ01000078">
    <property type="protein sequence ID" value="GKV28199.1"/>
    <property type="molecule type" value="Genomic_DNA"/>
</dbReference>
<dbReference type="InterPro" id="IPR050905">
    <property type="entry name" value="Plant_NBS-LRR"/>
</dbReference>
<comment type="caution">
    <text evidence="2">The sequence shown here is derived from an EMBL/GenBank/DDBJ whole genome shotgun (WGS) entry which is preliminary data.</text>
</comment>